<dbReference type="AlphaFoldDB" id="A0A2G8KK33"/>
<keyword evidence="4" id="KW-0862">Zinc</keyword>
<evidence type="ECO:0000313" key="8">
    <source>
        <dbReference type="EMBL" id="PIK48371.1"/>
    </source>
</evidence>
<feature type="domain" description="C2H2-type" evidence="7">
    <location>
        <begin position="113"/>
        <end position="140"/>
    </location>
</feature>
<dbReference type="Gene3D" id="3.30.160.60">
    <property type="entry name" value="Classic Zinc Finger"/>
    <property type="match status" value="3"/>
</dbReference>
<protein>
    <submittedName>
        <fullName evidence="8">Putative zinc finger protein</fullName>
    </submittedName>
</protein>
<dbReference type="EMBL" id="MRZV01000526">
    <property type="protein sequence ID" value="PIK48371.1"/>
    <property type="molecule type" value="Genomic_DNA"/>
</dbReference>
<keyword evidence="1" id="KW-0479">Metal-binding</keyword>
<evidence type="ECO:0000313" key="9">
    <source>
        <dbReference type="Proteomes" id="UP000230750"/>
    </source>
</evidence>
<dbReference type="OrthoDB" id="3437960at2759"/>
<accession>A0A2G8KK33</accession>
<evidence type="ECO:0000256" key="1">
    <source>
        <dbReference type="ARBA" id="ARBA00022723"/>
    </source>
</evidence>
<dbReference type="InterPro" id="IPR036236">
    <property type="entry name" value="Znf_C2H2_sf"/>
</dbReference>
<reference evidence="8 9" key="1">
    <citation type="journal article" date="2017" name="PLoS Biol.">
        <title>The sea cucumber genome provides insights into morphological evolution and visceral regeneration.</title>
        <authorList>
            <person name="Zhang X."/>
            <person name="Sun L."/>
            <person name="Yuan J."/>
            <person name="Sun Y."/>
            <person name="Gao Y."/>
            <person name="Zhang L."/>
            <person name="Li S."/>
            <person name="Dai H."/>
            <person name="Hamel J.F."/>
            <person name="Liu C."/>
            <person name="Yu Y."/>
            <person name="Liu S."/>
            <person name="Lin W."/>
            <person name="Guo K."/>
            <person name="Jin S."/>
            <person name="Xu P."/>
            <person name="Storey K.B."/>
            <person name="Huan P."/>
            <person name="Zhang T."/>
            <person name="Zhou Y."/>
            <person name="Zhang J."/>
            <person name="Lin C."/>
            <person name="Li X."/>
            <person name="Xing L."/>
            <person name="Huo D."/>
            <person name="Sun M."/>
            <person name="Wang L."/>
            <person name="Mercier A."/>
            <person name="Li F."/>
            <person name="Yang H."/>
            <person name="Xiang J."/>
        </authorList>
    </citation>
    <scope>NUCLEOTIDE SEQUENCE [LARGE SCALE GENOMIC DNA]</scope>
    <source>
        <strain evidence="8">Shaxun</strain>
        <tissue evidence="8">Muscle</tissue>
    </source>
</reference>
<keyword evidence="3 5" id="KW-0863">Zinc-finger</keyword>
<dbReference type="FunFam" id="3.30.160.60:FF:002343">
    <property type="entry name" value="Zinc finger protein 33A"/>
    <property type="match status" value="1"/>
</dbReference>
<evidence type="ECO:0000256" key="4">
    <source>
        <dbReference type="ARBA" id="ARBA00022833"/>
    </source>
</evidence>
<evidence type="ECO:0000256" key="6">
    <source>
        <dbReference type="SAM" id="MobiDB-lite"/>
    </source>
</evidence>
<dbReference type="SMART" id="SM00355">
    <property type="entry name" value="ZnF_C2H2"/>
    <property type="match status" value="2"/>
</dbReference>
<name>A0A2G8KK33_STIJA</name>
<sequence>SSVSRTQWFGGAESTKGGTYGEYVSTQMYDQLDFGGNRERASSQLRRKQGGRQESKGYSSNAKRGKKSQTELAKPPSNPGVVMMFKCQFCGRLFGRKANCVKHERTHTGEKPFTCRYCQKTFASDSGKALHERLHTGEKPFVCQVCGKAFADRSNH</sequence>
<evidence type="ECO:0000256" key="5">
    <source>
        <dbReference type="PROSITE-ProRule" id="PRU00042"/>
    </source>
</evidence>
<proteinExistence type="predicted"/>
<feature type="non-terminal residue" evidence="8">
    <location>
        <position position="1"/>
    </location>
</feature>
<dbReference type="PANTHER" id="PTHR14196:SF12">
    <property type="entry name" value="ZINC FINGER PROTEIN 208-LIKE"/>
    <property type="match status" value="1"/>
</dbReference>
<evidence type="ECO:0000256" key="3">
    <source>
        <dbReference type="ARBA" id="ARBA00022771"/>
    </source>
</evidence>
<dbReference type="InterPro" id="IPR013087">
    <property type="entry name" value="Znf_C2H2_type"/>
</dbReference>
<comment type="caution">
    <text evidence="8">The sequence shown here is derived from an EMBL/GenBank/DDBJ whole genome shotgun (WGS) entry which is preliminary data.</text>
</comment>
<dbReference type="GO" id="GO:0000981">
    <property type="term" value="F:DNA-binding transcription factor activity, RNA polymerase II-specific"/>
    <property type="evidence" value="ECO:0007669"/>
    <property type="project" value="TreeGrafter"/>
</dbReference>
<dbReference type="STRING" id="307972.A0A2G8KK33"/>
<evidence type="ECO:0000256" key="2">
    <source>
        <dbReference type="ARBA" id="ARBA00022737"/>
    </source>
</evidence>
<feature type="non-terminal residue" evidence="8">
    <location>
        <position position="156"/>
    </location>
</feature>
<evidence type="ECO:0000259" key="7">
    <source>
        <dbReference type="PROSITE" id="PS50157"/>
    </source>
</evidence>
<dbReference type="PROSITE" id="PS50157">
    <property type="entry name" value="ZINC_FINGER_C2H2_2"/>
    <property type="match status" value="2"/>
</dbReference>
<gene>
    <name evidence="8" type="ORF">BSL78_14772</name>
</gene>
<dbReference type="FunFam" id="3.30.160.60:FF:000446">
    <property type="entry name" value="Zinc finger protein"/>
    <property type="match status" value="1"/>
</dbReference>
<keyword evidence="9" id="KW-1185">Reference proteome</keyword>
<dbReference type="InterPro" id="IPR050717">
    <property type="entry name" value="C2H2-ZF_Transcription_Reg"/>
</dbReference>
<dbReference type="GO" id="GO:0000977">
    <property type="term" value="F:RNA polymerase II transcription regulatory region sequence-specific DNA binding"/>
    <property type="evidence" value="ECO:0007669"/>
    <property type="project" value="TreeGrafter"/>
</dbReference>
<feature type="region of interest" description="Disordered" evidence="6">
    <location>
        <begin position="34"/>
        <end position="79"/>
    </location>
</feature>
<organism evidence="8 9">
    <name type="scientific">Stichopus japonicus</name>
    <name type="common">Sea cucumber</name>
    <dbReference type="NCBI Taxonomy" id="307972"/>
    <lineage>
        <taxon>Eukaryota</taxon>
        <taxon>Metazoa</taxon>
        <taxon>Echinodermata</taxon>
        <taxon>Eleutherozoa</taxon>
        <taxon>Echinozoa</taxon>
        <taxon>Holothuroidea</taxon>
        <taxon>Aspidochirotacea</taxon>
        <taxon>Aspidochirotida</taxon>
        <taxon>Stichopodidae</taxon>
        <taxon>Apostichopus</taxon>
    </lineage>
</organism>
<keyword evidence="2" id="KW-0677">Repeat</keyword>
<dbReference type="SUPFAM" id="SSF57667">
    <property type="entry name" value="beta-beta-alpha zinc fingers"/>
    <property type="match status" value="2"/>
</dbReference>
<dbReference type="PANTHER" id="PTHR14196">
    <property type="entry name" value="ODD-SKIPPED - RELATED"/>
    <property type="match status" value="1"/>
</dbReference>
<feature type="domain" description="C2H2-type" evidence="7">
    <location>
        <begin position="85"/>
        <end position="112"/>
    </location>
</feature>
<feature type="region of interest" description="Disordered" evidence="6">
    <location>
        <begin position="1"/>
        <end position="20"/>
    </location>
</feature>
<dbReference type="GO" id="GO:0005634">
    <property type="term" value="C:nucleus"/>
    <property type="evidence" value="ECO:0007669"/>
    <property type="project" value="TreeGrafter"/>
</dbReference>
<dbReference type="Proteomes" id="UP000230750">
    <property type="component" value="Unassembled WGS sequence"/>
</dbReference>
<dbReference type="GO" id="GO:0008270">
    <property type="term" value="F:zinc ion binding"/>
    <property type="evidence" value="ECO:0007669"/>
    <property type="project" value="UniProtKB-KW"/>
</dbReference>
<dbReference type="PROSITE" id="PS00028">
    <property type="entry name" value="ZINC_FINGER_C2H2_1"/>
    <property type="match status" value="2"/>
</dbReference>